<evidence type="ECO:0000256" key="1">
    <source>
        <dbReference type="SAM" id="MobiDB-lite"/>
    </source>
</evidence>
<evidence type="ECO:0000313" key="3">
    <source>
        <dbReference type="Proteomes" id="UP001218218"/>
    </source>
</evidence>
<feature type="region of interest" description="Disordered" evidence="1">
    <location>
        <begin position="224"/>
        <end position="253"/>
    </location>
</feature>
<dbReference type="EMBL" id="JARIHO010000130">
    <property type="protein sequence ID" value="KAJ7301633.1"/>
    <property type="molecule type" value="Genomic_DNA"/>
</dbReference>
<feature type="compositionally biased region" description="Basic and acidic residues" evidence="1">
    <location>
        <begin position="182"/>
        <end position="191"/>
    </location>
</feature>
<organism evidence="2 3">
    <name type="scientific">Mycena albidolilacea</name>
    <dbReference type="NCBI Taxonomy" id="1033008"/>
    <lineage>
        <taxon>Eukaryota</taxon>
        <taxon>Fungi</taxon>
        <taxon>Dikarya</taxon>
        <taxon>Basidiomycota</taxon>
        <taxon>Agaricomycotina</taxon>
        <taxon>Agaricomycetes</taxon>
        <taxon>Agaricomycetidae</taxon>
        <taxon>Agaricales</taxon>
        <taxon>Marasmiineae</taxon>
        <taxon>Mycenaceae</taxon>
        <taxon>Mycena</taxon>
    </lineage>
</organism>
<dbReference type="AlphaFoldDB" id="A0AAD6YYD6"/>
<feature type="region of interest" description="Disordered" evidence="1">
    <location>
        <begin position="164"/>
        <end position="201"/>
    </location>
</feature>
<keyword evidence="3" id="KW-1185">Reference proteome</keyword>
<name>A0AAD6YYD6_9AGAR</name>
<evidence type="ECO:0000313" key="2">
    <source>
        <dbReference type="EMBL" id="KAJ7301633.1"/>
    </source>
</evidence>
<reference evidence="2" key="1">
    <citation type="submission" date="2023-03" db="EMBL/GenBank/DDBJ databases">
        <title>Massive genome expansion in bonnet fungi (Mycena s.s.) driven by repeated elements and novel gene families across ecological guilds.</title>
        <authorList>
            <consortium name="Lawrence Berkeley National Laboratory"/>
            <person name="Harder C.B."/>
            <person name="Miyauchi S."/>
            <person name="Viragh M."/>
            <person name="Kuo A."/>
            <person name="Thoen E."/>
            <person name="Andreopoulos B."/>
            <person name="Lu D."/>
            <person name="Skrede I."/>
            <person name="Drula E."/>
            <person name="Henrissat B."/>
            <person name="Morin E."/>
            <person name="Kohler A."/>
            <person name="Barry K."/>
            <person name="LaButti K."/>
            <person name="Morin E."/>
            <person name="Salamov A."/>
            <person name="Lipzen A."/>
            <person name="Mereny Z."/>
            <person name="Hegedus B."/>
            <person name="Baldrian P."/>
            <person name="Stursova M."/>
            <person name="Weitz H."/>
            <person name="Taylor A."/>
            <person name="Grigoriev I.V."/>
            <person name="Nagy L.G."/>
            <person name="Martin F."/>
            <person name="Kauserud H."/>
        </authorList>
    </citation>
    <scope>NUCLEOTIDE SEQUENCE</scope>
    <source>
        <strain evidence="2">CBHHK002</strain>
    </source>
</reference>
<sequence length="354" mass="39806">MSQVTGVEYENRQNVTKSLKIAQKIEISAHTVARCEVSEHATHRSSPHGPCEPSARVTGRARTYATDLPEWDFMLPEAASERDHRSPHIRIVSPAIRTRSCTIVTRIRPVRHDLRHDLAHPTNSRGPRSDLSRYSATANTRTSPRFRSRTLSHTGRTCRVLDADPSDEAEDIPTQPFPHFTRRIDKPRGDHPSLPLPEHPSTHRRYYQPCLELQTYSEVVRSHSASRAPRDDWSPQQRRPFSRHICTPKRPMTSPAPWKHLRTAWRLWKLSTFRPAEVVFGVFPPLPVPFSAQSKGVLPAFPDFVPLVHPPPRPLPEAGHTSCIRSFIGVSSLTPPSAGSLLTGPGVTIPGFLD</sequence>
<proteinExistence type="predicted"/>
<feature type="compositionally biased region" description="Polar residues" evidence="1">
    <location>
        <begin position="121"/>
        <end position="143"/>
    </location>
</feature>
<accession>A0AAD6YYD6</accession>
<gene>
    <name evidence="2" type="ORF">DFH08DRAFT_978570</name>
</gene>
<dbReference type="Proteomes" id="UP001218218">
    <property type="component" value="Unassembled WGS sequence"/>
</dbReference>
<feature type="region of interest" description="Disordered" evidence="1">
    <location>
        <begin position="117"/>
        <end position="143"/>
    </location>
</feature>
<comment type="caution">
    <text evidence="2">The sequence shown here is derived from an EMBL/GenBank/DDBJ whole genome shotgun (WGS) entry which is preliminary data.</text>
</comment>
<protein>
    <submittedName>
        <fullName evidence="2">Uncharacterized protein</fullName>
    </submittedName>
</protein>